<comment type="caution">
    <text evidence="7">The sequence shown here is derived from an EMBL/GenBank/DDBJ whole genome shotgun (WGS) entry which is preliminary data.</text>
</comment>
<dbReference type="Proteomes" id="UP000193719">
    <property type="component" value="Unassembled WGS sequence"/>
</dbReference>
<dbReference type="STRING" id="1754191.A0A1Y1UQL2"/>
<dbReference type="AlphaFoldDB" id="A0A1Y1UQL2"/>
<keyword evidence="1" id="KW-0479">Metal-binding</keyword>
<dbReference type="SMART" id="SM00744">
    <property type="entry name" value="RINGv"/>
    <property type="match status" value="1"/>
</dbReference>
<dbReference type="EMBL" id="MCFH01000099">
    <property type="protein sequence ID" value="ORX40368.1"/>
    <property type="molecule type" value="Genomic_DNA"/>
</dbReference>
<dbReference type="Gene3D" id="3.30.40.10">
    <property type="entry name" value="Zinc/RING finger domain, C3HC4 (zinc finger)"/>
    <property type="match status" value="1"/>
</dbReference>
<feature type="domain" description="RING-CH-type" evidence="6">
    <location>
        <begin position="504"/>
        <end position="573"/>
    </location>
</feature>
<keyword evidence="2" id="KW-0863">Zinc-finger</keyword>
<dbReference type="InterPro" id="IPR013083">
    <property type="entry name" value="Znf_RING/FYVE/PHD"/>
</dbReference>
<feature type="transmembrane region" description="Helical" evidence="5">
    <location>
        <begin position="153"/>
        <end position="171"/>
    </location>
</feature>
<dbReference type="PROSITE" id="PS51292">
    <property type="entry name" value="ZF_RING_CH"/>
    <property type="match status" value="1"/>
</dbReference>
<dbReference type="PANTHER" id="PTHR46347">
    <property type="entry name" value="RING/FYVE/PHD ZINC FINGER SUPERFAMILY PROTEIN"/>
    <property type="match status" value="1"/>
</dbReference>
<dbReference type="OrthoDB" id="264354at2759"/>
<gene>
    <name evidence="7" type="ORF">BCR36DRAFT_364783</name>
</gene>
<dbReference type="Pfam" id="PF12906">
    <property type="entry name" value="RINGv"/>
    <property type="match status" value="1"/>
</dbReference>
<evidence type="ECO:0000259" key="6">
    <source>
        <dbReference type="PROSITE" id="PS51292"/>
    </source>
</evidence>
<feature type="transmembrane region" description="Helical" evidence="5">
    <location>
        <begin position="703"/>
        <end position="724"/>
    </location>
</feature>
<dbReference type="GO" id="GO:0008270">
    <property type="term" value="F:zinc ion binding"/>
    <property type="evidence" value="ECO:0007669"/>
    <property type="project" value="UniProtKB-KW"/>
</dbReference>
<proteinExistence type="predicted"/>
<feature type="transmembrane region" description="Helical" evidence="5">
    <location>
        <begin position="590"/>
        <end position="611"/>
    </location>
</feature>
<keyword evidence="5" id="KW-1133">Transmembrane helix</keyword>
<evidence type="ECO:0000313" key="8">
    <source>
        <dbReference type="Proteomes" id="UP000193719"/>
    </source>
</evidence>
<feature type="transmembrane region" description="Helical" evidence="5">
    <location>
        <begin position="744"/>
        <end position="761"/>
    </location>
</feature>
<dbReference type="CDD" id="cd16495">
    <property type="entry name" value="RING_CH-C4HC3_MARCH"/>
    <property type="match status" value="1"/>
</dbReference>
<keyword evidence="5" id="KW-0812">Transmembrane</keyword>
<organism evidence="7 8">
    <name type="scientific">Piromyces finnis</name>
    <dbReference type="NCBI Taxonomy" id="1754191"/>
    <lineage>
        <taxon>Eukaryota</taxon>
        <taxon>Fungi</taxon>
        <taxon>Fungi incertae sedis</taxon>
        <taxon>Chytridiomycota</taxon>
        <taxon>Chytridiomycota incertae sedis</taxon>
        <taxon>Neocallimastigomycetes</taxon>
        <taxon>Neocallimastigales</taxon>
        <taxon>Neocallimastigaceae</taxon>
        <taxon>Piromyces</taxon>
    </lineage>
</organism>
<dbReference type="InterPro" id="IPR011016">
    <property type="entry name" value="Znf_RING-CH"/>
</dbReference>
<evidence type="ECO:0000256" key="5">
    <source>
        <dbReference type="SAM" id="Phobius"/>
    </source>
</evidence>
<sequence>MKDEKVCRICLSNTLNLFDDDLIKKIFKQSEKVKKENQNNQQDHSFNNYENENGNSEIEENEKKDHKCCKDNENEYSHCNDFDNIENENRKDSSKNGCNNEKKEKEQERETENIWNRIKTVDKNIIKKCIYDYFYENNRNDLFSFIENTYNSIIRLFIYLLFIPKWIYWMSQNLFFFDIWKNPFLYYNKSCFKHNSDDIDETYLSEMTYLKRKPFLNDKKQQPYLNKEGKEGEGIPSKKRIYNDAAFKLNTETASNVNDPLKNQNNGINKDNKIVFEHDNKENDKTSIKHNQHNDNNNDDDDYSYDINSNNNNNDDIRKNIEINSSFNRLYYLKKSVMRTSSSLSSLNIVERTIKKANSLEIPLRKSNSGSFFHPFNDTNKSSLGVEKEKNILRSSYMSLDEFFKNSDSHENVPTDNTDSSYQKNIHSQKQKIKHSLYNTISSFEKRIINQPISNKIYCTCIYPLKVRFDDTRKLFHYKKNKLSFSINVQKNIQKSWWKNQNKIKNYQKKYFFLNRIPEDVNYYIDKLISPCNCKGSQKYVHSYCLDEWRMKTSLEVGQQENCILCRQSYRKKDNNKWYTKLQNKKIQNILLFLMIIALVVFGGFIMKYILDITYKYLDIGIEYEEYSEHANSSLWDINNYDDSILNQDNCQLQLSENQNLYPEENIIYSFEETVDNTSEDLTLHEILFSTGFLRGINVLSSIIYHVLAGMFFWGSIINTIILYDSIEMVIRHHFNRDLKLKPLLLIVIIYFWWIYCSAAFEDFIGINEYAVAQKFETIISFKDGWVPELIEYSIFIAKWTLRIVTMELGIYFNGICILKELITYNYSACLIKDQILNFEEK</sequence>
<keyword evidence="8" id="KW-1185">Reference proteome</keyword>
<feature type="region of interest" description="Disordered" evidence="4">
    <location>
        <begin position="33"/>
        <end position="57"/>
    </location>
</feature>
<reference evidence="7 8" key="2">
    <citation type="submission" date="2016-08" db="EMBL/GenBank/DDBJ databases">
        <title>Pervasive Adenine N6-methylation of Active Genes in Fungi.</title>
        <authorList>
            <consortium name="DOE Joint Genome Institute"/>
            <person name="Mondo S.J."/>
            <person name="Dannebaum R.O."/>
            <person name="Kuo R.C."/>
            <person name="Labutti K."/>
            <person name="Haridas S."/>
            <person name="Kuo A."/>
            <person name="Salamov A."/>
            <person name="Ahrendt S.R."/>
            <person name="Lipzen A."/>
            <person name="Sullivan W."/>
            <person name="Andreopoulos W.B."/>
            <person name="Clum A."/>
            <person name="Lindquist E."/>
            <person name="Daum C."/>
            <person name="Ramamoorthy G.K."/>
            <person name="Gryganskyi A."/>
            <person name="Culley D."/>
            <person name="Magnuson J.K."/>
            <person name="James T.Y."/>
            <person name="O'Malley M.A."/>
            <person name="Stajich J.E."/>
            <person name="Spatafora J.W."/>
            <person name="Visel A."/>
            <person name="Grigoriev I.V."/>
        </authorList>
    </citation>
    <scope>NUCLEOTIDE SEQUENCE [LARGE SCALE GENOMIC DNA]</scope>
    <source>
        <strain evidence="8">finn</strain>
    </source>
</reference>
<keyword evidence="5" id="KW-0472">Membrane</keyword>
<keyword evidence="3" id="KW-0862">Zinc</keyword>
<reference evidence="7 8" key="1">
    <citation type="submission" date="2016-08" db="EMBL/GenBank/DDBJ databases">
        <title>Genomes of anaerobic fungi encode conserved fungal cellulosomes for biomass hydrolysis.</title>
        <authorList>
            <consortium name="DOE Joint Genome Institute"/>
            <person name="Haitjema C.H."/>
            <person name="Gilmore S.P."/>
            <person name="Henske J.K."/>
            <person name="Solomon K.V."/>
            <person name="De Groot R."/>
            <person name="Kuo A."/>
            <person name="Mondo S.J."/>
            <person name="Salamov A.A."/>
            <person name="Labutti K."/>
            <person name="Zhao Z."/>
            <person name="Chiniquy J."/>
            <person name="Barry K."/>
            <person name="Brewer H.M."/>
            <person name="Purvine S.O."/>
            <person name="Wright A.T."/>
            <person name="Boxma B."/>
            <person name="Van Alen T."/>
            <person name="Hackstein J.H."/>
            <person name="Baker S.E."/>
            <person name="Grigoriev I.V."/>
            <person name="O'Malley M.A."/>
        </authorList>
    </citation>
    <scope>NUCLEOTIDE SEQUENCE [LARGE SCALE GENOMIC DNA]</scope>
    <source>
        <strain evidence="8">finn</strain>
    </source>
</reference>
<evidence type="ECO:0000313" key="7">
    <source>
        <dbReference type="EMBL" id="ORX40368.1"/>
    </source>
</evidence>
<accession>A0A1Y1UQL2</accession>
<protein>
    <recommendedName>
        <fullName evidence="6">RING-CH-type domain-containing protein</fullName>
    </recommendedName>
</protein>
<dbReference type="SUPFAM" id="SSF57850">
    <property type="entry name" value="RING/U-box"/>
    <property type="match status" value="1"/>
</dbReference>
<feature type="compositionally biased region" description="Low complexity" evidence="4">
    <location>
        <begin position="47"/>
        <end position="56"/>
    </location>
</feature>
<evidence type="ECO:0000256" key="2">
    <source>
        <dbReference type="ARBA" id="ARBA00022771"/>
    </source>
</evidence>
<feature type="region of interest" description="Disordered" evidence="4">
    <location>
        <begin position="89"/>
        <end position="111"/>
    </location>
</feature>
<name>A0A1Y1UQL2_9FUNG</name>
<evidence type="ECO:0000256" key="4">
    <source>
        <dbReference type="SAM" id="MobiDB-lite"/>
    </source>
</evidence>
<dbReference type="PANTHER" id="PTHR46347:SF1">
    <property type="entry name" value="RING_FYVE_PHD ZINC FINGER SUPERFAMILY PROTEIN"/>
    <property type="match status" value="1"/>
</dbReference>
<evidence type="ECO:0000256" key="1">
    <source>
        <dbReference type="ARBA" id="ARBA00022723"/>
    </source>
</evidence>
<evidence type="ECO:0000256" key="3">
    <source>
        <dbReference type="ARBA" id="ARBA00022833"/>
    </source>
</evidence>